<accession>A0A5C7B1S6</accession>
<reference evidence="2" key="1">
    <citation type="submission" date="2019-08" db="EMBL/GenBank/DDBJ databases">
        <title>Seonamhaeicola sediminis sp. nov., isolated from marine sediment.</title>
        <authorList>
            <person name="Cao W.R."/>
        </authorList>
    </citation>
    <scope>NUCLEOTIDE SEQUENCE [LARGE SCALE GENOMIC DNA]</scope>
    <source>
        <strain evidence="2">Gy8</strain>
    </source>
</reference>
<protein>
    <recommendedName>
        <fullName evidence="3">STAS/SEC14 domain-containing protein</fullName>
    </recommendedName>
</protein>
<name>A0A5C7B1S6_9FLAO</name>
<proteinExistence type="predicted"/>
<dbReference type="OrthoDB" id="1144359at2"/>
<gene>
    <name evidence="1" type="ORF">FUA26_01175</name>
</gene>
<organism evidence="1 2">
    <name type="scientific">Seonamhaeicola algicola</name>
    <dbReference type="NCBI Taxonomy" id="1719036"/>
    <lineage>
        <taxon>Bacteria</taxon>
        <taxon>Pseudomonadati</taxon>
        <taxon>Bacteroidota</taxon>
        <taxon>Flavobacteriia</taxon>
        <taxon>Flavobacteriales</taxon>
        <taxon>Flavobacteriaceae</taxon>
    </lineage>
</organism>
<dbReference type="Proteomes" id="UP000321790">
    <property type="component" value="Unassembled WGS sequence"/>
</dbReference>
<evidence type="ECO:0008006" key="3">
    <source>
        <dbReference type="Google" id="ProtNLM"/>
    </source>
</evidence>
<keyword evidence="2" id="KW-1185">Reference proteome</keyword>
<sequence length="135" mass="15765">MLVKKSFLEKKIIAEKTIPIGSLYFFENFLVAEFNEGVVVNFESFNDATTLVKEFYGNKPFGFISNRVNSYAIDLYDAPLFMKEFTNLEAYATVIYNAINNKLFELEKRFFKFNKENFTDLNLAVNWVETCIDNN</sequence>
<dbReference type="AlphaFoldDB" id="A0A5C7B1S6"/>
<evidence type="ECO:0000313" key="1">
    <source>
        <dbReference type="EMBL" id="TXE15150.1"/>
    </source>
</evidence>
<dbReference type="EMBL" id="VOSC01000005">
    <property type="protein sequence ID" value="TXE15150.1"/>
    <property type="molecule type" value="Genomic_DNA"/>
</dbReference>
<evidence type="ECO:0000313" key="2">
    <source>
        <dbReference type="Proteomes" id="UP000321790"/>
    </source>
</evidence>
<comment type="caution">
    <text evidence="1">The sequence shown here is derived from an EMBL/GenBank/DDBJ whole genome shotgun (WGS) entry which is preliminary data.</text>
</comment>
<dbReference type="RefSeq" id="WP_147130644.1">
    <property type="nucleotide sequence ID" value="NZ_VOSC01000005.1"/>
</dbReference>